<dbReference type="AlphaFoldDB" id="A0AAW1RR68"/>
<dbReference type="PROSITE" id="PS50056">
    <property type="entry name" value="TYR_PHOSPHATASE_2"/>
    <property type="match status" value="1"/>
</dbReference>
<dbReference type="Proteomes" id="UP001485043">
    <property type="component" value="Unassembled WGS sequence"/>
</dbReference>
<evidence type="ECO:0000259" key="2">
    <source>
        <dbReference type="PROSITE" id="PS50055"/>
    </source>
</evidence>
<accession>A0AAW1RR68</accession>
<dbReference type="EMBL" id="JALJOV010002027">
    <property type="protein sequence ID" value="KAK9836209.1"/>
    <property type="molecule type" value="Genomic_DNA"/>
</dbReference>
<evidence type="ECO:0000313" key="4">
    <source>
        <dbReference type="EMBL" id="KAK9836209.1"/>
    </source>
</evidence>
<evidence type="ECO:0000256" key="1">
    <source>
        <dbReference type="SAM" id="MobiDB-lite"/>
    </source>
</evidence>
<feature type="compositionally biased region" description="Pro residues" evidence="1">
    <location>
        <begin position="144"/>
        <end position="153"/>
    </location>
</feature>
<sequence length="389" mass="41979">MDLSRCPAIQAAADCLAEKLLDPTVIEYEFERLWAASSGPEASNEISRSQDNAAKNRYVNVLPFDRNRICLAGTATGDYINASLITGDPAESESLALSQSMGSPRKISSASSQASSPSSSSHQVGSSSQQSSALGLSTPTQRPNSPPTSPPKTSPSRAYIATQGPLPTTTADFWQMVQEQGTAVIVMLTRHIEDASVPKCASYYPAKVGDSQTFGNFTVAVQAAEDYGTDIRRRRLLLTDMRTGRQREVQHFHYHRWPDHGIPSSTIPIRRLAHILEQGIASAAAPPGPSAIHCSAGIGRTGTFLVVDMMLRRLRGLDPKDVNGGRQAVNIKRIVAALRKERAGMVQSLAQYLFCYRAIKEELDDVIAGKSNRIAVVPLANGDASHLNP</sequence>
<keyword evidence="5" id="KW-1185">Reference proteome</keyword>
<dbReference type="InterPro" id="IPR029021">
    <property type="entry name" value="Prot-tyrosine_phosphatase-like"/>
</dbReference>
<dbReference type="PRINTS" id="PR00700">
    <property type="entry name" value="PRTYPHPHTASE"/>
</dbReference>
<protein>
    <submittedName>
        <fullName evidence="4">Uncharacterized protein</fullName>
    </submittedName>
</protein>
<dbReference type="PROSITE" id="PS00383">
    <property type="entry name" value="TYR_PHOSPHATASE_1"/>
    <property type="match status" value="1"/>
</dbReference>
<dbReference type="SMART" id="SM00194">
    <property type="entry name" value="PTPc"/>
    <property type="match status" value="1"/>
</dbReference>
<dbReference type="InterPro" id="IPR003595">
    <property type="entry name" value="Tyr_Pase_cat"/>
</dbReference>
<name>A0AAW1RR68_9CHLO</name>
<dbReference type="InterPro" id="IPR000387">
    <property type="entry name" value="Tyr_Pase_dom"/>
</dbReference>
<comment type="caution">
    <text evidence="4">The sequence shown here is derived from an EMBL/GenBank/DDBJ whole genome shotgun (WGS) entry which is preliminary data.</text>
</comment>
<dbReference type="CDD" id="cd00047">
    <property type="entry name" value="PTPc"/>
    <property type="match status" value="1"/>
</dbReference>
<proteinExistence type="predicted"/>
<dbReference type="PANTHER" id="PTHR19134:SF449">
    <property type="entry name" value="TYROSINE-PROTEIN PHOSPHATASE 1"/>
    <property type="match status" value="1"/>
</dbReference>
<dbReference type="Pfam" id="PF00102">
    <property type="entry name" value="Y_phosphatase"/>
    <property type="match status" value="2"/>
</dbReference>
<dbReference type="Gene3D" id="3.90.190.10">
    <property type="entry name" value="Protein tyrosine phosphatase superfamily"/>
    <property type="match status" value="1"/>
</dbReference>
<dbReference type="GO" id="GO:0004725">
    <property type="term" value="F:protein tyrosine phosphatase activity"/>
    <property type="evidence" value="ECO:0007669"/>
    <property type="project" value="InterPro"/>
</dbReference>
<feature type="region of interest" description="Disordered" evidence="1">
    <location>
        <begin position="95"/>
        <end position="164"/>
    </location>
</feature>
<dbReference type="SMART" id="SM00404">
    <property type="entry name" value="PTPc_motif"/>
    <property type="match status" value="1"/>
</dbReference>
<evidence type="ECO:0000313" key="5">
    <source>
        <dbReference type="Proteomes" id="UP001485043"/>
    </source>
</evidence>
<feature type="domain" description="Tyrosine specific protein phosphatases" evidence="3">
    <location>
        <begin position="270"/>
        <end position="353"/>
    </location>
</feature>
<gene>
    <name evidence="4" type="ORF">WJX84_005936</name>
</gene>
<dbReference type="PANTHER" id="PTHR19134">
    <property type="entry name" value="RECEPTOR-TYPE TYROSINE-PROTEIN PHOSPHATASE"/>
    <property type="match status" value="1"/>
</dbReference>
<dbReference type="InterPro" id="IPR016130">
    <property type="entry name" value="Tyr_Pase_AS"/>
</dbReference>
<organism evidence="4 5">
    <name type="scientific">Apatococcus fuscideae</name>
    <dbReference type="NCBI Taxonomy" id="2026836"/>
    <lineage>
        <taxon>Eukaryota</taxon>
        <taxon>Viridiplantae</taxon>
        <taxon>Chlorophyta</taxon>
        <taxon>core chlorophytes</taxon>
        <taxon>Trebouxiophyceae</taxon>
        <taxon>Chlorellales</taxon>
        <taxon>Chlorellaceae</taxon>
        <taxon>Apatococcus</taxon>
    </lineage>
</organism>
<dbReference type="SUPFAM" id="SSF52799">
    <property type="entry name" value="(Phosphotyrosine protein) phosphatases II"/>
    <property type="match status" value="1"/>
</dbReference>
<evidence type="ECO:0000259" key="3">
    <source>
        <dbReference type="PROSITE" id="PS50056"/>
    </source>
</evidence>
<feature type="domain" description="Tyrosine-protein phosphatase" evidence="2">
    <location>
        <begin position="26"/>
        <end position="362"/>
    </location>
</feature>
<dbReference type="InterPro" id="IPR050348">
    <property type="entry name" value="Protein-Tyr_Phosphatase"/>
</dbReference>
<dbReference type="PROSITE" id="PS50055">
    <property type="entry name" value="TYR_PHOSPHATASE_PTP"/>
    <property type="match status" value="1"/>
</dbReference>
<reference evidence="4 5" key="1">
    <citation type="journal article" date="2024" name="Nat. Commun.">
        <title>Phylogenomics reveals the evolutionary origins of lichenization in chlorophyte algae.</title>
        <authorList>
            <person name="Puginier C."/>
            <person name="Libourel C."/>
            <person name="Otte J."/>
            <person name="Skaloud P."/>
            <person name="Haon M."/>
            <person name="Grisel S."/>
            <person name="Petersen M."/>
            <person name="Berrin J.G."/>
            <person name="Delaux P.M."/>
            <person name="Dal Grande F."/>
            <person name="Keller J."/>
        </authorList>
    </citation>
    <scope>NUCLEOTIDE SEQUENCE [LARGE SCALE GENOMIC DNA]</scope>
    <source>
        <strain evidence="4 5">SAG 2523</strain>
    </source>
</reference>
<dbReference type="InterPro" id="IPR000242">
    <property type="entry name" value="PTP_cat"/>
</dbReference>
<feature type="compositionally biased region" description="Low complexity" evidence="1">
    <location>
        <begin position="108"/>
        <end position="143"/>
    </location>
</feature>